<accession>A0ACC7NX23</accession>
<dbReference type="EMBL" id="JBJURJ010000006">
    <property type="protein sequence ID" value="MFM9328942.1"/>
    <property type="molecule type" value="Genomic_DNA"/>
</dbReference>
<keyword evidence="1" id="KW-0067">ATP-binding</keyword>
<proteinExistence type="predicted"/>
<gene>
    <name evidence="1" type="ORF">ACI1P1_11620</name>
</gene>
<name>A0ACC7NX23_9BACL</name>
<protein>
    <submittedName>
        <fullName evidence="1">ABC transporter ATP-binding protein</fullName>
    </submittedName>
</protein>
<evidence type="ECO:0000313" key="2">
    <source>
        <dbReference type="Proteomes" id="UP001631969"/>
    </source>
</evidence>
<organism evidence="1 2">
    <name type="scientific">Paenibacillus mesotrionivorans</name>
    <dbReference type="NCBI Taxonomy" id="3160968"/>
    <lineage>
        <taxon>Bacteria</taxon>
        <taxon>Bacillati</taxon>
        <taxon>Bacillota</taxon>
        <taxon>Bacilli</taxon>
        <taxon>Bacillales</taxon>
        <taxon>Paenibacillaceae</taxon>
        <taxon>Paenibacillus</taxon>
    </lineage>
</organism>
<comment type="caution">
    <text evidence="1">The sequence shown here is derived from an EMBL/GenBank/DDBJ whole genome shotgun (WGS) entry which is preliminary data.</text>
</comment>
<evidence type="ECO:0000313" key="1">
    <source>
        <dbReference type="EMBL" id="MFM9328942.1"/>
    </source>
</evidence>
<keyword evidence="2" id="KW-1185">Reference proteome</keyword>
<keyword evidence="1" id="KW-0547">Nucleotide-binding</keyword>
<dbReference type="Proteomes" id="UP001631969">
    <property type="component" value="Unassembled WGS sequence"/>
</dbReference>
<sequence>MRKLVKYIKPYWKAALLGPLLMVLEVSMDLLQPKLMAQIVDQGVLAGSLDEIRRTGLMMLVTSLIGMIGGVGCGIFSTIAAMRFGADLREAVFNKVQRFSFRNLEKMHTASLITRLTNDVSQVQLFVQMLLRMMVRSPFLAVGSLILAFTISWKLAMILVVVVPVLFTVVAVITRKGFPLFAKVQKRLDRMNTVLQENLAGIRVVKAFVRSDYETKRFTEANDDYMAVALRANVMMATLSPVMFLLLNGTIVTVLWLGGNLFWDNTLPIGDLAAFINYVTQLLSSLLMVGMMLANISRATASSERIVEVLETEPEIKNPDRVLAERIRKGRIEFEGVGFAYDGGERVLRDINFTVQPGETLAILGATGSGKSTLVSLIPRLYEAGEGRVLIDGTDVRDYPLEGLRGSIGMVLQEAVLFSGTIRENIAFGMPDATLEEVEAAAQAAQAHEFITGLPQGYETVLGQRGVNLSGGQKQRISISRALLMKPAVLIFDDSTSAVDLGTESRIQKALRERMKETTSLIIAQRISSVMEADRILVLEDGTVAASGNHRELMAHSPVYRDIYRSQLGEEEVLYAGSER</sequence>
<reference evidence="1" key="1">
    <citation type="submission" date="2024-12" db="EMBL/GenBank/DDBJ databases">
        <authorList>
            <person name="Wu N."/>
        </authorList>
    </citation>
    <scope>NUCLEOTIDE SEQUENCE</scope>
    <source>
        <strain evidence="1">P15</strain>
    </source>
</reference>